<evidence type="ECO:0000256" key="1">
    <source>
        <dbReference type="SAM" id="MobiDB-lite"/>
    </source>
</evidence>
<sequence>MSVSSFDLWADDEESSTAPARGMWDEPEVPAGEDSATAEPKTSDVDLWAEETSDLAPAPDGGGTAPLSSTQLAEGRAATVDANAHRARVLSMVSLGELDAGQVVVDAASDTQQARWVSRIKLVKLLAAIPRWNRPRARRALQVAFPKVNVDQVNIAWLLDGRTKGRRVIGFAGLLTPRGDGPWPGFPFSDPPRMERR</sequence>
<protein>
    <submittedName>
        <fullName evidence="2">Uncharacterized protein</fullName>
    </submittedName>
</protein>
<evidence type="ECO:0000313" key="3">
    <source>
        <dbReference type="Proteomes" id="UP000014417"/>
    </source>
</evidence>
<feature type="region of interest" description="Disordered" evidence="1">
    <location>
        <begin position="1"/>
        <end position="69"/>
    </location>
</feature>
<accession>S2WYS6</accession>
<organism evidence="2 3">
    <name type="scientific">Propionimicrobium lymphophilum ACS-093-V-SCH5</name>
    <dbReference type="NCBI Taxonomy" id="883161"/>
    <lineage>
        <taxon>Bacteria</taxon>
        <taxon>Bacillati</taxon>
        <taxon>Actinomycetota</taxon>
        <taxon>Actinomycetes</taxon>
        <taxon>Propionibacteriales</taxon>
        <taxon>Propionibacteriaceae</taxon>
        <taxon>Propionimicrobium</taxon>
    </lineage>
</organism>
<proteinExistence type="predicted"/>
<comment type="caution">
    <text evidence="2">The sequence shown here is derived from an EMBL/GenBank/DDBJ whole genome shotgun (WGS) entry which is preliminary data.</text>
</comment>
<reference evidence="2 3" key="1">
    <citation type="submission" date="2013-04" db="EMBL/GenBank/DDBJ databases">
        <title>The Genome Sequence of Propionimicrobium lymphophilum ACS-093-V-SCH5.</title>
        <authorList>
            <consortium name="The Broad Institute Genomics Platform"/>
            <person name="Earl A."/>
            <person name="Ward D."/>
            <person name="Feldgarden M."/>
            <person name="Gevers D."/>
            <person name="Saerens B."/>
            <person name="Vaneechoutte M."/>
            <person name="Walker B."/>
            <person name="Young S."/>
            <person name="Zeng Q."/>
            <person name="Gargeya S."/>
            <person name="Fitzgerald M."/>
            <person name="Haas B."/>
            <person name="Abouelleil A."/>
            <person name="Allen A.W."/>
            <person name="Alvarado L."/>
            <person name="Arachchi H.M."/>
            <person name="Berlin A.M."/>
            <person name="Chapman S.B."/>
            <person name="Gainer-Dewar J."/>
            <person name="Goldberg J."/>
            <person name="Griggs A."/>
            <person name="Gujja S."/>
            <person name="Hansen M."/>
            <person name="Howarth C."/>
            <person name="Imamovic A."/>
            <person name="Ireland A."/>
            <person name="Larimer J."/>
            <person name="McCowan C."/>
            <person name="Murphy C."/>
            <person name="Pearson M."/>
            <person name="Poon T.W."/>
            <person name="Priest M."/>
            <person name="Roberts A."/>
            <person name="Saif S."/>
            <person name="Shea T."/>
            <person name="Sisk P."/>
            <person name="Sykes S."/>
            <person name="Wortman J."/>
            <person name="Nusbaum C."/>
            <person name="Birren B."/>
        </authorList>
    </citation>
    <scope>NUCLEOTIDE SEQUENCE [LARGE SCALE GENOMIC DNA]</scope>
    <source>
        <strain evidence="2 3">ACS-093-V-SCH5</strain>
    </source>
</reference>
<evidence type="ECO:0000313" key="2">
    <source>
        <dbReference type="EMBL" id="EPD32894.1"/>
    </source>
</evidence>
<dbReference type="HOGENOM" id="CLU_1383064_0_0_11"/>
<dbReference type="AlphaFoldDB" id="S2WYS6"/>
<dbReference type="Proteomes" id="UP000014417">
    <property type="component" value="Unassembled WGS sequence"/>
</dbReference>
<gene>
    <name evidence="2" type="ORF">HMPREF9306_01202</name>
</gene>
<name>S2WYS6_9ACTN</name>
<dbReference type="EMBL" id="AGZR01000006">
    <property type="protein sequence ID" value="EPD32894.1"/>
    <property type="molecule type" value="Genomic_DNA"/>
</dbReference>
<dbReference type="STRING" id="883161.HMPREF9306_01202"/>
<keyword evidence="3" id="KW-1185">Reference proteome</keyword>
<dbReference type="RefSeq" id="WP_016456032.1">
    <property type="nucleotide sequence ID" value="NZ_KE150269.1"/>
</dbReference>
<dbReference type="Gene3D" id="1.10.8.50">
    <property type="match status" value="1"/>
</dbReference>
<dbReference type="OrthoDB" id="5124308at2"/>